<feature type="region of interest" description="Disordered" evidence="1">
    <location>
        <begin position="1"/>
        <end position="23"/>
    </location>
</feature>
<evidence type="ECO:0000256" key="1">
    <source>
        <dbReference type="SAM" id="MobiDB-lite"/>
    </source>
</evidence>
<feature type="compositionally biased region" description="Polar residues" evidence="1">
    <location>
        <begin position="1"/>
        <end position="10"/>
    </location>
</feature>
<evidence type="ECO:0000313" key="3">
    <source>
        <dbReference type="Proteomes" id="UP000023152"/>
    </source>
</evidence>
<organism evidence="2 3">
    <name type="scientific">Reticulomyxa filosa</name>
    <dbReference type="NCBI Taxonomy" id="46433"/>
    <lineage>
        <taxon>Eukaryota</taxon>
        <taxon>Sar</taxon>
        <taxon>Rhizaria</taxon>
        <taxon>Retaria</taxon>
        <taxon>Foraminifera</taxon>
        <taxon>Monothalamids</taxon>
        <taxon>Reticulomyxidae</taxon>
        <taxon>Reticulomyxa</taxon>
    </lineage>
</organism>
<dbReference type="Proteomes" id="UP000023152">
    <property type="component" value="Unassembled WGS sequence"/>
</dbReference>
<gene>
    <name evidence="2" type="ORF">RFI_31778</name>
</gene>
<dbReference type="AlphaFoldDB" id="X6LUK4"/>
<proteinExistence type="predicted"/>
<reference evidence="2 3" key="1">
    <citation type="journal article" date="2013" name="Curr. Biol.">
        <title>The Genome of the Foraminiferan Reticulomyxa filosa.</title>
        <authorList>
            <person name="Glockner G."/>
            <person name="Hulsmann N."/>
            <person name="Schleicher M."/>
            <person name="Noegel A.A."/>
            <person name="Eichinger L."/>
            <person name="Gallinger C."/>
            <person name="Pawlowski J."/>
            <person name="Sierra R."/>
            <person name="Euteneuer U."/>
            <person name="Pillet L."/>
            <person name="Moustafa A."/>
            <person name="Platzer M."/>
            <person name="Groth M."/>
            <person name="Szafranski K."/>
            <person name="Schliwa M."/>
        </authorList>
    </citation>
    <scope>NUCLEOTIDE SEQUENCE [LARGE SCALE GENOMIC DNA]</scope>
</reference>
<protein>
    <submittedName>
        <fullName evidence="2">Uncharacterized protein</fullName>
    </submittedName>
</protein>
<sequence length="204" mass="24332">MGNRTTAQNSSERKTKRSQQITTHFQTLKKLPIPLMKYVSVWSDDKNNNDENGNEKNKSKQLNQLNKFNKSKNYNQWIPFIGNYNRPINIRSDPYNYEGARALIGGRNNHLLFITYPVNNISVFDLNIFQFIKHDTLPTNDWIWYHCFVSKSEYGQVQEMMKTNQKYKQNYQMLLFCGRQDYQLNIMKITKLFNFINYLSVMIL</sequence>
<evidence type="ECO:0000313" key="2">
    <source>
        <dbReference type="EMBL" id="ETO05618.1"/>
    </source>
</evidence>
<dbReference type="EMBL" id="ASPP01027924">
    <property type="protein sequence ID" value="ETO05618.1"/>
    <property type="molecule type" value="Genomic_DNA"/>
</dbReference>
<accession>X6LUK4</accession>
<comment type="caution">
    <text evidence="2">The sequence shown here is derived from an EMBL/GenBank/DDBJ whole genome shotgun (WGS) entry which is preliminary data.</text>
</comment>
<keyword evidence="3" id="KW-1185">Reference proteome</keyword>
<name>X6LUK4_RETFI</name>